<organism evidence="2">
    <name type="scientific">Triticum aestivum</name>
    <name type="common">Wheat</name>
    <dbReference type="NCBI Taxonomy" id="4565"/>
    <lineage>
        <taxon>Eukaryota</taxon>
        <taxon>Viridiplantae</taxon>
        <taxon>Streptophyta</taxon>
        <taxon>Embryophyta</taxon>
        <taxon>Tracheophyta</taxon>
        <taxon>Spermatophyta</taxon>
        <taxon>Magnoliopsida</taxon>
        <taxon>Liliopsida</taxon>
        <taxon>Poales</taxon>
        <taxon>Poaceae</taxon>
        <taxon>BOP clade</taxon>
        <taxon>Pooideae</taxon>
        <taxon>Triticodae</taxon>
        <taxon>Triticeae</taxon>
        <taxon>Triticinae</taxon>
        <taxon>Triticum</taxon>
    </lineage>
</organism>
<reference evidence="2" key="2">
    <citation type="submission" date="2018-10" db="UniProtKB">
        <authorList>
            <consortium name="EnsemblPlants"/>
        </authorList>
    </citation>
    <scope>IDENTIFICATION</scope>
</reference>
<dbReference type="OMA" id="ITQCAGN"/>
<dbReference type="Gramene" id="TraesMAC2A03G00697100.1">
    <property type="protein sequence ID" value="TraesMAC2A03G00697100.1.CDS1"/>
    <property type="gene ID" value="TraesMAC2A03G00697100"/>
</dbReference>
<feature type="compositionally biased region" description="Basic and acidic residues" evidence="1">
    <location>
        <begin position="82"/>
        <end position="102"/>
    </location>
</feature>
<dbReference type="Gramene" id="TraesROB_scaffold_024829_01G000100.1">
    <property type="protein sequence ID" value="TraesROB_scaffold_024829_01G000100.1"/>
    <property type="gene ID" value="TraesROB_scaffold_024829_01G000100"/>
</dbReference>
<dbReference type="Gramene" id="TraesPARA_EIv1.0_0398870.1">
    <property type="protein sequence ID" value="TraesPARA_EIv1.0_0398870.1.CDS1"/>
    <property type="gene ID" value="TraesPARA_EIv1.0_0398870"/>
</dbReference>
<dbReference type="EnsemblPlants" id="TraesCS2A02G266800.1">
    <property type="protein sequence ID" value="TraesCS2A02G266800.1.cds1"/>
    <property type="gene ID" value="TraesCS2A02G266800"/>
</dbReference>
<dbReference type="InterPro" id="IPR016972">
    <property type="entry name" value="UCP031279"/>
</dbReference>
<reference evidence="2" key="1">
    <citation type="submission" date="2018-08" db="EMBL/GenBank/DDBJ databases">
        <authorList>
            <person name="Rossello M."/>
        </authorList>
    </citation>
    <scope>NUCLEOTIDE SEQUENCE [LARGE SCALE GENOMIC DNA]</scope>
    <source>
        <strain evidence="2">cv. Chinese Spring</strain>
    </source>
</reference>
<dbReference type="Gramene" id="TraesLDM2A03G00701300.1">
    <property type="protein sequence ID" value="TraesLDM2A03G00701300.1.CDS1"/>
    <property type="gene ID" value="TraesLDM2A03G00701300"/>
</dbReference>
<keyword evidence="3" id="KW-1185">Reference proteome</keyword>
<dbReference type="Gramene" id="TraesCS2A03G0654900.1">
    <property type="protein sequence ID" value="TraesCS2A03G0654900.1.CDS1"/>
    <property type="gene ID" value="TraesCS2A03G0654900"/>
</dbReference>
<dbReference type="OrthoDB" id="694638at2759"/>
<sequence>MSRMGSNGGGKLASWLWRAPRRALGRARDLYVRSLTSCAGQFPSDASFGYPSFAAAPAPCSRAAGYHSFSASASPSSSSRSYDGDGDLRELMRAASERRAAPERPPAVPRSRSVAMAKIDEDGPCDFGLAGAGVPFARSRSCAVSAGRASGQRGRAAHVPVA</sequence>
<dbReference type="Gramene" id="TraesCS2A02G266800.1">
    <property type="protein sequence ID" value="TraesCS2A02G266800.1.cds1"/>
    <property type="gene ID" value="TraesCS2A02G266800"/>
</dbReference>
<dbReference type="Gramene" id="TraesARI2A03G00705680.1">
    <property type="protein sequence ID" value="TraesARI2A03G00705680.1.CDS1"/>
    <property type="gene ID" value="TraesARI2A03G00705680"/>
</dbReference>
<protein>
    <submittedName>
        <fullName evidence="2">Uncharacterized protein</fullName>
    </submittedName>
</protein>
<dbReference type="Gramene" id="TraesCAD_scaffold_028698_01G000100.1">
    <property type="protein sequence ID" value="TraesCAD_scaffold_028698_01G000100.1"/>
    <property type="gene ID" value="TraesCAD_scaffold_028698_01G000100"/>
</dbReference>
<name>A0A3B6AYT9_WHEAT</name>
<dbReference type="Gramene" id="TraesLAC2A03G00702320.1">
    <property type="protein sequence ID" value="TraesLAC2A03G00702320.1.CDS1"/>
    <property type="gene ID" value="TraesLAC2A03G00702320"/>
</dbReference>
<dbReference type="AlphaFoldDB" id="A0A3B6AYT9"/>
<dbReference type="Gramene" id="TraesJUL2A03G00703190.1">
    <property type="protein sequence ID" value="TraesJUL2A03G00703190.1.CDS1"/>
    <property type="gene ID" value="TraesJUL2A03G00703190"/>
</dbReference>
<accession>A0A3B6AYT9</accession>
<dbReference type="PIRSF" id="PIRSF031279">
    <property type="entry name" value="UCP031279"/>
    <property type="match status" value="1"/>
</dbReference>
<feature type="compositionally biased region" description="Low complexity" evidence="1">
    <location>
        <begin position="66"/>
        <end position="81"/>
    </location>
</feature>
<dbReference type="Gramene" id="TraesSTA2A03G00696830.1">
    <property type="protein sequence ID" value="TraesSTA2A03G00696830.1.CDS1"/>
    <property type="gene ID" value="TraesSTA2A03G00696830"/>
</dbReference>
<dbReference type="Proteomes" id="UP000019116">
    <property type="component" value="Chromosome 2A"/>
</dbReference>
<gene>
    <name evidence="2" type="primary">LOC123185367</name>
</gene>
<evidence type="ECO:0000256" key="1">
    <source>
        <dbReference type="SAM" id="MobiDB-lite"/>
    </source>
</evidence>
<proteinExistence type="predicted"/>
<evidence type="ECO:0000313" key="2">
    <source>
        <dbReference type="EnsemblPlants" id="TraesCS2A02G266800.1.cds1"/>
    </source>
</evidence>
<dbReference type="Gramene" id="TraesSYM2A03G00705300.1">
    <property type="protein sequence ID" value="TraesSYM2A03G00705300.1.CDS1"/>
    <property type="gene ID" value="TraesSYM2A03G00705300"/>
</dbReference>
<dbReference type="RefSeq" id="XP_044453192.1">
    <property type="nucleotide sequence ID" value="XM_044597257.1"/>
</dbReference>
<dbReference type="Gramene" id="TraesJAG2A03G00698990.1">
    <property type="protein sequence ID" value="TraesJAG2A03G00698990.1.CDS1"/>
    <property type="gene ID" value="TraesJAG2A03G00698990"/>
</dbReference>
<dbReference type="GeneID" id="123185367"/>
<dbReference type="Gramene" id="TraesNOR2A03G00707770.1">
    <property type="protein sequence ID" value="TraesNOR2A03G00707770.1.CDS1"/>
    <property type="gene ID" value="TraesNOR2A03G00707770"/>
</dbReference>
<dbReference type="PANTHER" id="PTHR33526:SF4">
    <property type="entry name" value="OS07G0123800 PROTEIN"/>
    <property type="match status" value="1"/>
</dbReference>
<feature type="region of interest" description="Disordered" evidence="1">
    <location>
        <begin position="66"/>
        <end position="112"/>
    </location>
</feature>
<dbReference type="Gramene" id="TraesWEE_scaffold_039575_01G000100.1">
    <property type="protein sequence ID" value="TraesWEE_scaffold_039575_01G000100.1"/>
    <property type="gene ID" value="TraesWEE_scaffold_039575_01G000100"/>
</dbReference>
<evidence type="ECO:0000313" key="3">
    <source>
        <dbReference type="Proteomes" id="UP000019116"/>
    </source>
</evidence>
<dbReference type="Gramene" id="TraesCLE_scaffold_024933_01G000100.1">
    <property type="protein sequence ID" value="TraesCLE_scaffold_024933_01G000100.1"/>
    <property type="gene ID" value="TraesCLE_scaffold_024933_01G000100"/>
</dbReference>
<dbReference type="PANTHER" id="PTHR33526">
    <property type="entry name" value="OS07G0123800 PROTEIN"/>
    <property type="match status" value="1"/>
</dbReference>